<keyword evidence="4 8" id="KW-0812">Transmembrane</keyword>
<dbReference type="Pfam" id="PF07690">
    <property type="entry name" value="MFS_1"/>
    <property type="match status" value="1"/>
</dbReference>
<evidence type="ECO:0000256" key="2">
    <source>
        <dbReference type="ARBA" id="ARBA00022448"/>
    </source>
</evidence>
<feature type="transmembrane region" description="Helical" evidence="8">
    <location>
        <begin position="361"/>
        <end position="389"/>
    </location>
</feature>
<evidence type="ECO:0000256" key="8">
    <source>
        <dbReference type="SAM" id="Phobius"/>
    </source>
</evidence>
<evidence type="ECO:0000256" key="4">
    <source>
        <dbReference type="ARBA" id="ARBA00022692"/>
    </source>
</evidence>
<comment type="caution">
    <text evidence="10">The sequence shown here is derived from an EMBL/GenBank/DDBJ whole genome shotgun (WGS) entry which is preliminary data.</text>
</comment>
<evidence type="ECO:0000256" key="5">
    <source>
        <dbReference type="ARBA" id="ARBA00022989"/>
    </source>
</evidence>
<name>A0ABS9T218_9ACTN</name>
<feature type="domain" description="Major facilitator superfamily (MFS) profile" evidence="9">
    <location>
        <begin position="41"/>
        <end position="456"/>
    </location>
</feature>
<evidence type="ECO:0000313" key="11">
    <source>
        <dbReference type="Proteomes" id="UP001166784"/>
    </source>
</evidence>
<feature type="transmembrane region" description="Helical" evidence="8">
    <location>
        <begin position="401"/>
        <end position="422"/>
    </location>
</feature>
<keyword evidence="5 8" id="KW-1133">Transmembrane helix</keyword>
<reference evidence="10" key="1">
    <citation type="submission" date="2022-03" db="EMBL/GenBank/DDBJ databases">
        <authorList>
            <person name="Santos J.D.N."/>
            <person name="Kallscheuer N."/>
            <person name="Jogler C."/>
            <person name="Lage O.M."/>
        </authorList>
    </citation>
    <scope>NUCLEOTIDE SEQUENCE</scope>
    <source>
        <strain evidence="10">M600PL45_2</strain>
    </source>
</reference>
<reference evidence="10" key="2">
    <citation type="journal article" date="2023" name="Int. J. Syst. Evol. Microbiol.">
        <title>Streptomyces marispadix sp. nov., isolated from marine beach sediment of the Northern Coast of Portugal.</title>
        <authorList>
            <person name="dos Santos J.D.N."/>
            <person name="Vitorino I.R."/>
            <person name="Kallscheuer N."/>
            <person name="Srivastava A."/>
            <person name="Krautwurst S."/>
            <person name="Marz M."/>
            <person name="Jogler C."/>
            <person name="Lobo Da Cunha A."/>
            <person name="Catita J."/>
            <person name="Goncalves H."/>
            <person name="Gonzalez I."/>
            <person name="Reyes F."/>
            <person name="Lage O.M."/>
        </authorList>
    </citation>
    <scope>NUCLEOTIDE SEQUENCE</scope>
    <source>
        <strain evidence="10">M600PL45_2</strain>
    </source>
</reference>
<dbReference type="SUPFAM" id="SSF103473">
    <property type="entry name" value="MFS general substrate transporter"/>
    <property type="match status" value="1"/>
</dbReference>
<protein>
    <submittedName>
        <fullName evidence="10">MHS family MFS transporter</fullName>
    </submittedName>
</protein>
<dbReference type="PROSITE" id="PS50850">
    <property type="entry name" value="MFS"/>
    <property type="match status" value="1"/>
</dbReference>
<evidence type="ECO:0000256" key="1">
    <source>
        <dbReference type="ARBA" id="ARBA00004651"/>
    </source>
</evidence>
<evidence type="ECO:0000259" key="9">
    <source>
        <dbReference type="PROSITE" id="PS50850"/>
    </source>
</evidence>
<dbReference type="PANTHER" id="PTHR43045">
    <property type="entry name" value="SHIKIMATE TRANSPORTER"/>
    <property type="match status" value="1"/>
</dbReference>
<evidence type="ECO:0000256" key="6">
    <source>
        <dbReference type="ARBA" id="ARBA00023136"/>
    </source>
</evidence>
<gene>
    <name evidence="10" type="ORF">MMA15_19560</name>
</gene>
<feature type="region of interest" description="Disordered" evidence="7">
    <location>
        <begin position="1"/>
        <end position="32"/>
    </location>
</feature>
<dbReference type="InterPro" id="IPR011701">
    <property type="entry name" value="MFS"/>
</dbReference>
<keyword evidence="3" id="KW-1003">Cell membrane</keyword>
<keyword evidence="2" id="KW-0813">Transport</keyword>
<dbReference type="InterPro" id="IPR020846">
    <property type="entry name" value="MFS_dom"/>
</dbReference>
<evidence type="ECO:0000256" key="3">
    <source>
        <dbReference type="ARBA" id="ARBA00022475"/>
    </source>
</evidence>
<feature type="compositionally biased region" description="Pro residues" evidence="7">
    <location>
        <begin position="1"/>
        <end position="10"/>
    </location>
</feature>
<keyword evidence="11" id="KW-1185">Reference proteome</keyword>
<dbReference type="Gene3D" id="1.20.1250.20">
    <property type="entry name" value="MFS general substrate transporter like domains"/>
    <property type="match status" value="2"/>
</dbReference>
<feature type="transmembrane region" description="Helical" evidence="8">
    <location>
        <begin position="428"/>
        <end position="448"/>
    </location>
</feature>
<keyword evidence="6 8" id="KW-0472">Membrane</keyword>
<feature type="transmembrane region" description="Helical" evidence="8">
    <location>
        <begin position="53"/>
        <end position="72"/>
    </location>
</feature>
<dbReference type="EMBL" id="JAKWJU010000002">
    <property type="protein sequence ID" value="MCH6162503.1"/>
    <property type="molecule type" value="Genomic_DNA"/>
</dbReference>
<dbReference type="Proteomes" id="UP001166784">
    <property type="component" value="Unassembled WGS sequence"/>
</dbReference>
<sequence length="471" mass="49161">MSTSPPPADPDSPSGTDSPYADGSSSPSATAAPSTADVKRLLSAAFIGTALEWYDYFLYGTAAALVFNKLFFPDLDPAVGTIASFITFAVGFVARPVGAAIFGHVGDRYGRRTALIITVVLMGLTTGCIGLLPGYGTIGIWAPALLAVLRFLQGISVGGEWSGAMLLTLEHTPKEKHGSYSAVPQLGSPVGTLLSSGAFALVGTLPDEAFYSWGWRIPFLFAFVLLFVALYMRLRIEESPVFQAMMADSERNGPPPAPLIEAFRRTWGRILIGIAAAFLGIGGFFLLTTFIISYGTEQLGVDKSVMLDATLVGAVVEIGVLVACGRIADRAGPWRVCVAGGVISVLAAFPSFWLVDTGRTPLVILGVALGIGAISIPYAPIGAVVSGMFPENFRYSAVAMSYNLAGVVSGFVPLVAASLLGLSGGASWSAALLLVFIAACTAAGSYLAGPVLRRRLGHDPSMRHETPKAVA</sequence>
<feature type="transmembrane region" description="Helical" evidence="8">
    <location>
        <begin position="114"/>
        <end position="132"/>
    </location>
</feature>
<feature type="compositionally biased region" description="Low complexity" evidence="7">
    <location>
        <begin position="11"/>
        <end position="32"/>
    </location>
</feature>
<proteinExistence type="predicted"/>
<feature type="transmembrane region" description="Helical" evidence="8">
    <location>
        <begin position="78"/>
        <end position="102"/>
    </location>
</feature>
<organism evidence="10 11">
    <name type="scientific">Streptomyces marispadix</name>
    <dbReference type="NCBI Taxonomy" id="2922868"/>
    <lineage>
        <taxon>Bacteria</taxon>
        <taxon>Bacillati</taxon>
        <taxon>Actinomycetota</taxon>
        <taxon>Actinomycetes</taxon>
        <taxon>Kitasatosporales</taxon>
        <taxon>Streptomycetaceae</taxon>
        <taxon>Streptomyces</taxon>
    </lineage>
</organism>
<feature type="transmembrane region" description="Helical" evidence="8">
    <location>
        <begin position="270"/>
        <end position="293"/>
    </location>
</feature>
<dbReference type="CDD" id="cd17369">
    <property type="entry name" value="MFS_ShiA_like"/>
    <property type="match status" value="1"/>
</dbReference>
<accession>A0ABS9T218</accession>
<evidence type="ECO:0000313" key="10">
    <source>
        <dbReference type="EMBL" id="MCH6162503.1"/>
    </source>
</evidence>
<dbReference type="RefSeq" id="WP_241061438.1">
    <property type="nucleotide sequence ID" value="NZ_JAKWJU010000002.1"/>
</dbReference>
<feature type="transmembrane region" description="Helical" evidence="8">
    <location>
        <begin position="336"/>
        <end position="355"/>
    </location>
</feature>
<feature type="transmembrane region" description="Helical" evidence="8">
    <location>
        <begin position="305"/>
        <end position="324"/>
    </location>
</feature>
<evidence type="ECO:0000256" key="7">
    <source>
        <dbReference type="SAM" id="MobiDB-lite"/>
    </source>
</evidence>
<dbReference type="InterPro" id="IPR036259">
    <property type="entry name" value="MFS_trans_sf"/>
</dbReference>
<comment type="subcellular location">
    <subcellularLocation>
        <location evidence="1">Cell membrane</location>
        <topology evidence="1">Multi-pass membrane protein</topology>
    </subcellularLocation>
</comment>
<feature type="transmembrane region" description="Helical" evidence="8">
    <location>
        <begin position="213"/>
        <end position="232"/>
    </location>
</feature>
<dbReference type="PANTHER" id="PTHR43045:SF1">
    <property type="entry name" value="SHIKIMATE TRANSPORTER"/>
    <property type="match status" value="1"/>
</dbReference>